<protein>
    <submittedName>
        <fullName evidence="2">Uncharacterized protein</fullName>
    </submittedName>
</protein>
<dbReference type="Proteomes" id="UP001066276">
    <property type="component" value="Chromosome 12"/>
</dbReference>
<proteinExistence type="predicted"/>
<evidence type="ECO:0000313" key="3">
    <source>
        <dbReference type="Proteomes" id="UP001066276"/>
    </source>
</evidence>
<dbReference type="EMBL" id="JANPWB010000016">
    <property type="protein sequence ID" value="KAJ1082050.1"/>
    <property type="molecule type" value="Genomic_DNA"/>
</dbReference>
<accession>A0AAV7KS97</accession>
<comment type="caution">
    <text evidence="2">The sequence shown here is derived from an EMBL/GenBank/DDBJ whole genome shotgun (WGS) entry which is preliminary data.</text>
</comment>
<name>A0AAV7KS97_PLEWA</name>
<sequence>MGAAPGLEEAVPESSGEPRAATLVWSLGLQGLTPLWLLGYGGARVGPTVGDGLARGHAWAIVGWQGPGTRRRHPLFSLDDGRSDTAVNTWGPHGDIGEPLRAAVSGRGTAHR</sequence>
<evidence type="ECO:0000256" key="1">
    <source>
        <dbReference type="SAM" id="MobiDB-lite"/>
    </source>
</evidence>
<organism evidence="2 3">
    <name type="scientific">Pleurodeles waltl</name>
    <name type="common">Iberian ribbed newt</name>
    <dbReference type="NCBI Taxonomy" id="8319"/>
    <lineage>
        <taxon>Eukaryota</taxon>
        <taxon>Metazoa</taxon>
        <taxon>Chordata</taxon>
        <taxon>Craniata</taxon>
        <taxon>Vertebrata</taxon>
        <taxon>Euteleostomi</taxon>
        <taxon>Amphibia</taxon>
        <taxon>Batrachia</taxon>
        <taxon>Caudata</taxon>
        <taxon>Salamandroidea</taxon>
        <taxon>Salamandridae</taxon>
        <taxon>Pleurodelinae</taxon>
        <taxon>Pleurodeles</taxon>
    </lineage>
</organism>
<feature type="region of interest" description="Disordered" evidence="1">
    <location>
        <begin position="90"/>
        <end position="112"/>
    </location>
</feature>
<keyword evidence="3" id="KW-1185">Reference proteome</keyword>
<gene>
    <name evidence="2" type="ORF">NDU88_002220</name>
</gene>
<reference evidence="2" key="1">
    <citation type="journal article" date="2022" name="bioRxiv">
        <title>Sequencing and chromosome-scale assembly of the giantPleurodeles waltlgenome.</title>
        <authorList>
            <person name="Brown T."/>
            <person name="Elewa A."/>
            <person name="Iarovenko S."/>
            <person name="Subramanian E."/>
            <person name="Araus A.J."/>
            <person name="Petzold A."/>
            <person name="Susuki M."/>
            <person name="Suzuki K.-i.T."/>
            <person name="Hayashi T."/>
            <person name="Toyoda A."/>
            <person name="Oliveira C."/>
            <person name="Osipova E."/>
            <person name="Leigh N.D."/>
            <person name="Simon A."/>
            <person name="Yun M.H."/>
        </authorList>
    </citation>
    <scope>NUCLEOTIDE SEQUENCE</scope>
    <source>
        <strain evidence="2">20211129_DDA</strain>
        <tissue evidence="2">Liver</tissue>
    </source>
</reference>
<evidence type="ECO:0000313" key="2">
    <source>
        <dbReference type="EMBL" id="KAJ1082050.1"/>
    </source>
</evidence>
<dbReference type="AlphaFoldDB" id="A0AAV7KS97"/>